<feature type="compositionally biased region" description="Basic and acidic residues" evidence="2">
    <location>
        <begin position="102"/>
        <end position="125"/>
    </location>
</feature>
<dbReference type="Gene3D" id="4.10.60.10">
    <property type="entry name" value="Zinc finger, CCHC-type"/>
    <property type="match status" value="1"/>
</dbReference>
<dbReference type="SUPFAM" id="SSF56672">
    <property type="entry name" value="DNA/RNA polymerases"/>
    <property type="match status" value="1"/>
</dbReference>
<evidence type="ECO:0000256" key="1">
    <source>
        <dbReference type="PROSITE-ProRule" id="PRU00047"/>
    </source>
</evidence>
<dbReference type="PANTHER" id="PTHR15503">
    <property type="entry name" value="LDOC1 RELATED"/>
    <property type="match status" value="1"/>
</dbReference>
<evidence type="ECO:0000313" key="5">
    <source>
        <dbReference type="Proteomes" id="UP001172457"/>
    </source>
</evidence>
<accession>A0AA38T4H1</accession>
<dbReference type="Pfam" id="PF08284">
    <property type="entry name" value="RVP_2"/>
    <property type="match status" value="1"/>
</dbReference>
<dbReference type="PANTHER" id="PTHR15503:SF42">
    <property type="entry name" value="ZINC FINGER, CCHC-TYPE, RETROTRANSPOSON GAG DOMAIN, ASPARTIC PEPTIDASE DOMAIN PROTEIN-RELATED"/>
    <property type="match status" value="1"/>
</dbReference>
<dbReference type="GO" id="GO:0008270">
    <property type="term" value="F:zinc ion binding"/>
    <property type="evidence" value="ECO:0007669"/>
    <property type="project" value="UniProtKB-KW"/>
</dbReference>
<comment type="caution">
    <text evidence="4">The sequence shown here is derived from an EMBL/GenBank/DDBJ whole genome shotgun (WGS) entry which is preliminary data.</text>
</comment>
<dbReference type="InterPro" id="IPR043502">
    <property type="entry name" value="DNA/RNA_pol_sf"/>
</dbReference>
<gene>
    <name evidence="4" type="ORF">OSB04_019804</name>
</gene>
<feature type="region of interest" description="Disordered" evidence="2">
    <location>
        <begin position="102"/>
        <end position="137"/>
    </location>
</feature>
<protein>
    <recommendedName>
        <fullName evidence="3">CCHC-type domain-containing protein</fullName>
    </recommendedName>
</protein>
<proteinExistence type="predicted"/>
<keyword evidence="5" id="KW-1185">Reference proteome</keyword>
<keyword evidence="1" id="KW-0863">Zinc-finger</keyword>
<keyword evidence="1" id="KW-0479">Metal-binding</keyword>
<dbReference type="Gene3D" id="3.10.10.10">
    <property type="entry name" value="HIV Type 1 Reverse Transcriptase, subunit A, domain 1"/>
    <property type="match status" value="1"/>
</dbReference>
<dbReference type="InterPro" id="IPR032567">
    <property type="entry name" value="RTL1-rel"/>
</dbReference>
<dbReference type="Pfam" id="PF03732">
    <property type="entry name" value="Retrotrans_gag"/>
    <property type="match status" value="1"/>
</dbReference>
<dbReference type="SMART" id="SM00343">
    <property type="entry name" value="ZnF_C2HC"/>
    <property type="match status" value="2"/>
</dbReference>
<dbReference type="GO" id="GO:0003676">
    <property type="term" value="F:nucleic acid binding"/>
    <property type="evidence" value="ECO:0007669"/>
    <property type="project" value="InterPro"/>
</dbReference>
<evidence type="ECO:0000313" key="4">
    <source>
        <dbReference type="EMBL" id="KAJ9547261.1"/>
    </source>
</evidence>
<sequence length="380" mass="43272">MESVLHISKCSENRKVEFAACQLHGRAFTWWNIQVQTRGREAAYNLSWEELKKLLIEEGCPKSELQRLEAEFWNHTMKGMDVDKYMARFHELAQLVPHMVTPEEKRMERSGSEAKEVMGGKRKPEGQLGRKSNSASSLSSQSLKNFVVRAQYQGTYMGSSPMCNKCNRHHRGYCFCCEKCNQLGHTARYCKKEEGTYSEGRKCYECGSPNHFRDKCPKKWKGSRSSMDGTFPLNDHYASVIFDSGADRSFVSLGFRTLIPLPTERLDKAYSIELADGRKLEACHVIPSCTLSLAGELFSIDLVIEKKPEAKKLEDIPIVWDYPEVFPDELHGLPPPRQVEFRIDLIPGAAPISQAPYRLAPAEMQELSSQIQDFLDKGFI</sequence>
<feature type="domain" description="CCHC-type" evidence="3">
    <location>
        <begin position="201"/>
        <end position="218"/>
    </location>
</feature>
<name>A0AA38T4H1_9ASTR</name>
<keyword evidence="1" id="KW-0862">Zinc</keyword>
<dbReference type="AlphaFoldDB" id="A0AA38T4H1"/>
<dbReference type="PROSITE" id="PS50158">
    <property type="entry name" value="ZF_CCHC"/>
    <property type="match status" value="1"/>
</dbReference>
<dbReference type="InterPro" id="IPR001878">
    <property type="entry name" value="Znf_CCHC"/>
</dbReference>
<dbReference type="InterPro" id="IPR005162">
    <property type="entry name" value="Retrotrans_gag_dom"/>
</dbReference>
<dbReference type="Proteomes" id="UP001172457">
    <property type="component" value="Chromosome 5"/>
</dbReference>
<dbReference type="CDD" id="cd00303">
    <property type="entry name" value="retropepsin_like"/>
    <property type="match status" value="1"/>
</dbReference>
<evidence type="ECO:0000259" key="3">
    <source>
        <dbReference type="PROSITE" id="PS50158"/>
    </source>
</evidence>
<reference evidence="4" key="1">
    <citation type="submission" date="2023-03" db="EMBL/GenBank/DDBJ databases">
        <title>Chromosome-scale reference genome and RAD-based genetic map of yellow starthistle (Centaurea solstitialis) reveal putative structural variation and QTLs associated with invader traits.</title>
        <authorList>
            <person name="Reatini B."/>
            <person name="Cang F.A."/>
            <person name="Jiang Q."/>
            <person name="Mckibben M.T.W."/>
            <person name="Barker M.S."/>
            <person name="Rieseberg L.H."/>
            <person name="Dlugosch K.M."/>
        </authorList>
    </citation>
    <scope>NUCLEOTIDE SEQUENCE</scope>
    <source>
        <strain evidence="4">CAN-66</strain>
        <tissue evidence="4">Leaf</tissue>
    </source>
</reference>
<organism evidence="4 5">
    <name type="scientific">Centaurea solstitialis</name>
    <name type="common">yellow star-thistle</name>
    <dbReference type="NCBI Taxonomy" id="347529"/>
    <lineage>
        <taxon>Eukaryota</taxon>
        <taxon>Viridiplantae</taxon>
        <taxon>Streptophyta</taxon>
        <taxon>Embryophyta</taxon>
        <taxon>Tracheophyta</taxon>
        <taxon>Spermatophyta</taxon>
        <taxon>Magnoliopsida</taxon>
        <taxon>eudicotyledons</taxon>
        <taxon>Gunneridae</taxon>
        <taxon>Pentapetalae</taxon>
        <taxon>asterids</taxon>
        <taxon>campanulids</taxon>
        <taxon>Asterales</taxon>
        <taxon>Asteraceae</taxon>
        <taxon>Carduoideae</taxon>
        <taxon>Cardueae</taxon>
        <taxon>Centaureinae</taxon>
        <taxon>Centaurea</taxon>
    </lineage>
</organism>
<dbReference type="EMBL" id="JARYMX010000005">
    <property type="protein sequence ID" value="KAJ9547261.1"/>
    <property type="molecule type" value="Genomic_DNA"/>
</dbReference>
<evidence type="ECO:0000256" key="2">
    <source>
        <dbReference type="SAM" id="MobiDB-lite"/>
    </source>
</evidence>